<dbReference type="EMBL" id="LASV01000825">
    <property type="protein sequence ID" value="KKA16150.1"/>
    <property type="molecule type" value="Genomic_DNA"/>
</dbReference>
<reference evidence="3 4" key="1">
    <citation type="submission" date="2015-04" db="EMBL/GenBank/DDBJ databases">
        <authorList>
            <person name="Heijne W.H."/>
            <person name="Fedorova N.D."/>
            <person name="Nierman W.C."/>
            <person name="Vollebregt A.W."/>
            <person name="Zhao Z."/>
            <person name="Wu L."/>
            <person name="Kumar M."/>
            <person name="Stam H."/>
            <person name="van den Berg M.A."/>
            <person name="Pel H.J."/>
        </authorList>
    </citation>
    <scope>NUCLEOTIDE SEQUENCE [LARGE SCALE GENOMIC DNA]</scope>
    <source>
        <strain evidence="3 4">CBS 393.64</strain>
    </source>
</reference>
<name>A0A0F4YDI3_RASE3</name>
<keyword evidence="2" id="KW-0472">Membrane</keyword>
<evidence type="ECO:0000313" key="4">
    <source>
        <dbReference type="Proteomes" id="UP000053958"/>
    </source>
</evidence>
<evidence type="ECO:0000256" key="2">
    <source>
        <dbReference type="SAM" id="Phobius"/>
    </source>
</evidence>
<evidence type="ECO:0000313" key="3">
    <source>
        <dbReference type="EMBL" id="KKA16150.1"/>
    </source>
</evidence>
<organism evidence="3 4">
    <name type="scientific">Rasamsonia emersonii (strain ATCC 16479 / CBS 393.64 / IMI 116815)</name>
    <dbReference type="NCBI Taxonomy" id="1408163"/>
    <lineage>
        <taxon>Eukaryota</taxon>
        <taxon>Fungi</taxon>
        <taxon>Dikarya</taxon>
        <taxon>Ascomycota</taxon>
        <taxon>Pezizomycotina</taxon>
        <taxon>Eurotiomycetes</taxon>
        <taxon>Eurotiomycetidae</taxon>
        <taxon>Eurotiales</taxon>
        <taxon>Trichocomaceae</taxon>
        <taxon>Rasamsonia</taxon>
    </lineage>
</organism>
<feature type="region of interest" description="Disordered" evidence="1">
    <location>
        <begin position="240"/>
        <end position="301"/>
    </location>
</feature>
<comment type="caution">
    <text evidence="3">The sequence shown here is derived from an EMBL/GenBank/DDBJ whole genome shotgun (WGS) entry which is preliminary data.</text>
</comment>
<gene>
    <name evidence="3" type="ORF">T310_10276</name>
</gene>
<protein>
    <submittedName>
        <fullName evidence="3">Uncharacterized protein</fullName>
    </submittedName>
</protein>
<feature type="compositionally biased region" description="Polar residues" evidence="1">
    <location>
        <begin position="277"/>
        <end position="294"/>
    </location>
</feature>
<keyword evidence="2" id="KW-0812">Transmembrane</keyword>
<dbReference type="AlphaFoldDB" id="A0A0F4YDI3"/>
<accession>A0A0F4YDI3</accession>
<dbReference type="Proteomes" id="UP000053958">
    <property type="component" value="Unassembled WGS sequence"/>
</dbReference>
<keyword evidence="2" id="KW-1133">Transmembrane helix</keyword>
<keyword evidence="4" id="KW-1185">Reference proteome</keyword>
<feature type="non-terminal residue" evidence="3">
    <location>
        <position position="1"/>
    </location>
</feature>
<proteinExistence type="predicted"/>
<dbReference type="RefSeq" id="XP_013322762.1">
    <property type="nucleotide sequence ID" value="XM_013467308.1"/>
</dbReference>
<evidence type="ECO:0000256" key="1">
    <source>
        <dbReference type="SAM" id="MobiDB-lite"/>
    </source>
</evidence>
<sequence>KGIADLATFLMLGLNPGVFLCSQLVQNVSVTWFLNFSGFSFVCSMSHALSYMSSYVAPFLFASSYEGHELPLFGVTCAQARHNLITLLHIVVFVFKPLLVFVFEFVFVYVLGCFFNLFLVLAEQRSRTARTTSSSPTPSPRRPCPFVCPTRSMTVKPVADASFLSASGALVRKLIAAFRSVIFVVIRFVTAFRNKSSRSSGASSTSNLVICEIAFPFMTPKMMSSLYSYHWKLALTIGSSSTPTPKDKKQGARKFSQMMKERKASEEEEKPPGSAPTDFTTMTMNAQPGQNVRARTTRRSC</sequence>
<feature type="transmembrane region" description="Helical" evidence="2">
    <location>
        <begin position="98"/>
        <end position="121"/>
    </location>
</feature>
<dbReference type="GeneID" id="25313344"/>